<reference evidence="5 6" key="1">
    <citation type="submission" date="2014-02" db="EMBL/GenBank/DDBJ databases">
        <title>Draft genome sequence of Lysinibacillus odysseyi NBRC 100172.</title>
        <authorList>
            <person name="Zhang F."/>
            <person name="Wang G."/>
            <person name="Zhang L."/>
        </authorList>
    </citation>
    <scope>NUCLEOTIDE SEQUENCE [LARGE SCALE GENOMIC DNA]</scope>
    <source>
        <strain evidence="5 6">NBRC 100172</strain>
    </source>
</reference>
<accession>A0A0A3IKS4</accession>
<dbReference type="eggNOG" id="COG1846">
    <property type="taxonomic scope" value="Bacteria"/>
</dbReference>
<dbReference type="SMART" id="SM00347">
    <property type="entry name" value="HTH_MARR"/>
    <property type="match status" value="1"/>
</dbReference>
<evidence type="ECO:0000256" key="3">
    <source>
        <dbReference type="ARBA" id="ARBA00023163"/>
    </source>
</evidence>
<evidence type="ECO:0000313" key="6">
    <source>
        <dbReference type="Proteomes" id="UP000030437"/>
    </source>
</evidence>
<dbReference type="OrthoDB" id="2734388at2"/>
<dbReference type="GO" id="GO:0003700">
    <property type="term" value="F:DNA-binding transcription factor activity"/>
    <property type="evidence" value="ECO:0007669"/>
    <property type="project" value="InterPro"/>
</dbReference>
<dbReference type="InterPro" id="IPR036390">
    <property type="entry name" value="WH_DNA-bd_sf"/>
</dbReference>
<dbReference type="InterPro" id="IPR000835">
    <property type="entry name" value="HTH_MarR-typ"/>
</dbReference>
<sequence length="139" mass="15876">MLKVFLQIHRFHRNYMARLTTMLVPHKLTPGNWSLLQFLHAHEIATSSQLAAHWDVEKPTVSSNVKQMLALELIAVVPGEDKREKNLVLTAKGMALYESLSEEVLTMQESILRDIPPVVRTQMEQVLTVMEDSLKEARS</sequence>
<dbReference type="InterPro" id="IPR036388">
    <property type="entry name" value="WH-like_DNA-bd_sf"/>
</dbReference>
<dbReference type="Gene3D" id="1.10.10.10">
    <property type="entry name" value="Winged helix-like DNA-binding domain superfamily/Winged helix DNA-binding domain"/>
    <property type="match status" value="1"/>
</dbReference>
<evidence type="ECO:0000256" key="1">
    <source>
        <dbReference type="ARBA" id="ARBA00023015"/>
    </source>
</evidence>
<evidence type="ECO:0000313" key="5">
    <source>
        <dbReference type="EMBL" id="KGR85351.1"/>
    </source>
</evidence>
<evidence type="ECO:0000259" key="4">
    <source>
        <dbReference type="PROSITE" id="PS50995"/>
    </source>
</evidence>
<dbReference type="AlphaFoldDB" id="A0A0A3IKS4"/>
<dbReference type="Pfam" id="PF12802">
    <property type="entry name" value="MarR_2"/>
    <property type="match status" value="1"/>
</dbReference>
<comment type="caution">
    <text evidence="5">The sequence shown here is derived from an EMBL/GenBank/DDBJ whole genome shotgun (WGS) entry which is preliminary data.</text>
</comment>
<gene>
    <name evidence="5" type="ORF">CD32_08925</name>
</gene>
<name>A0A0A3IKS4_9BACI</name>
<dbReference type="RefSeq" id="WP_036153660.1">
    <property type="nucleotide sequence ID" value="NZ_AVCX01000007.1"/>
</dbReference>
<protein>
    <recommendedName>
        <fullName evidence="4">HTH marR-type domain-containing protein</fullName>
    </recommendedName>
</protein>
<dbReference type="Proteomes" id="UP000030437">
    <property type="component" value="Unassembled WGS sequence"/>
</dbReference>
<organism evidence="5 6">
    <name type="scientific">Lysinibacillus odysseyi 34hs-1 = NBRC 100172</name>
    <dbReference type="NCBI Taxonomy" id="1220589"/>
    <lineage>
        <taxon>Bacteria</taxon>
        <taxon>Bacillati</taxon>
        <taxon>Bacillota</taxon>
        <taxon>Bacilli</taxon>
        <taxon>Bacillales</taxon>
        <taxon>Bacillaceae</taxon>
        <taxon>Lysinibacillus</taxon>
    </lineage>
</organism>
<dbReference type="SUPFAM" id="SSF46785">
    <property type="entry name" value="Winged helix' DNA-binding domain"/>
    <property type="match status" value="1"/>
</dbReference>
<keyword evidence="1" id="KW-0805">Transcription regulation</keyword>
<proteinExistence type="predicted"/>
<dbReference type="EMBL" id="JPVP01000054">
    <property type="protein sequence ID" value="KGR85351.1"/>
    <property type="molecule type" value="Genomic_DNA"/>
</dbReference>
<dbReference type="STRING" id="1220589.CD32_08925"/>
<feature type="domain" description="HTH marR-type" evidence="4">
    <location>
        <begin position="1"/>
        <end position="135"/>
    </location>
</feature>
<dbReference type="PANTHER" id="PTHR42756">
    <property type="entry name" value="TRANSCRIPTIONAL REGULATOR, MARR"/>
    <property type="match status" value="1"/>
</dbReference>
<dbReference type="PROSITE" id="PS50995">
    <property type="entry name" value="HTH_MARR_2"/>
    <property type="match status" value="1"/>
</dbReference>
<evidence type="ECO:0000256" key="2">
    <source>
        <dbReference type="ARBA" id="ARBA00023125"/>
    </source>
</evidence>
<keyword evidence="6" id="KW-1185">Reference proteome</keyword>
<dbReference type="PANTHER" id="PTHR42756:SF1">
    <property type="entry name" value="TRANSCRIPTIONAL REPRESSOR OF EMRAB OPERON"/>
    <property type="match status" value="1"/>
</dbReference>
<keyword evidence="3" id="KW-0804">Transcription</keyword>
<keyword evidence="2" id="KW-0238">DNA-binding</keyword>
<dbReference type="GO" id="GO:0003677">
    <property type="term" value="F:DNA binding"/>
    <property type="evidence" value="ECO:0007669"/>
    <property type="project" value="UniProtKB-KW"/>
</dbReference>